<feature type="compositionally biased region" description="Basic and acidic residues" evidence="19">
    <location>
        <begin position="717"/>
        <end position="735"/>
    </location>
</feature>
<dbReference type="CDD" id="cd00066">
    <property type="entry name" value="G-alpha"/>
    <property type="match status" value="1"/>
</dbReference>
<dbReference type="PROSITE" id="PS51882">
    <property type="entry name" value="G_ALPHA"/>
    <property type="match status" value="1"/>
</dbReference>
<dbReference type="GO" id="GO:0030335">
    <property type="term" value="P:positive regulation of cell migration"/>
    <property type="evidence" value="ECO:0007669"/>
    <property type="project" value="TreeGrafter"/>
</dbReference>
<keyword evidence="5" id="KW-0519">Myristate</keyword>
<dbReference type="GO" id="GO:0003924">
    <property type="term" value="F:GTPase activity"/>
    <property type="evidence" value="ECO:0007669"/>
    <property type="project" value="InterPro"/>
</dbReference>
<dbReference type="GO" id="GO:0046872">
    <property type="term" value="F:metal ion binding"/>
    <property type="evidence" value="ECO:0007669"/>
    <property type="project" value="UniProtKB-KW"/>
</dbReference>
<dbReference type="AlphaFoldDB" id="A0AAW0P899"/>
<evidence type="ECO:0000256" key="13">
    <source>
        <dbReference type="ARBA" id="ARBA00023224"/>
    </source>
</evidence>
<dbReference type="Gene3D" id="3.40.50.300">
    <property type="entry name" value="P-loop containing nucleotide triphosphate hydrolases"/>
    <property type="match status" value="1"/>
</dbReference>
<dbReference type="InterPro" id="IPR001627">
    <property type="entry name" value="Semap_dom"/>
</dbReference>
<dbReference type="SMART" id="SM00423">
    <property type="entry name" value="PSI"/>
    <property type="match status" value="1"/>
</dbReference>
<evidence type="ECO:0000256" key="16">
    <source>
        <dbReference type="PIRSR" id="PIRSR601019-1"/>
    </source>
</evidence>
<feature type="compositionally biased region" description="Low complexity" evidence="19">
    <location>
        <begin position="666"/>
        <end position="677"/>
    </location>
</feature>
<dbReference type="Gene3D" id="3.30.1680.10">
    <property type="entry name" value="ligand-binding face of the semaphorins, domain 2"/>
    <property type="match status" value="1"/>
</dbReference>
<evidence type="ECO:0000256" key="11">
    <source>
        <dbReference type="ARBA" id="ARBA00023157"/>
    </source>
</evidence>
<feature type="binding site" evidence="16">
    <location>
        <begin position="979"/>
        <end position="982"/>
    </location>
    <ligand>
        <name>GTP</name>
        <dbReference type="ChEBI" id="CHEBI:37565"/>
    </ligand>
</feature>
<dbReference type="EMBL" id="JBBPFD010000008">
    <property type="protein sequence ID" value="KAK7916541.1"/>
    <property type="molecule type" value="Genomic_DNA"/>
</dbReference>
<feature type="binding site" evidence="16">
    <location>
        <begin position="910"/>
        <end position="914"/>
    </location>
    <ligand>
        <name>GTP</name>
        <dbReference type="ChEBI" id="CHEBI:37565"/>
    </ligand>
</feature>
<dbReference type="GO" id="GO:0030215">
    <property type="term" value="F:semaphorin receptor binding"/>
    <property type="evidence" value="ECO:0007669"/>
    <property type="project" value="InterPro"/>
</dbReference>
<evidence type="ECO:0000256" key="19">
    <source>
        <dbReference type="SAM" id="MobiDB-lite"/>
    </source>
</evidence>
<dbReference type="InterPro" id="IPR003599">
    <property type="entry name" value="Ig_sub"/>
</dbReference>
<evidence type="ECO:0000256" key="8">
    <source>
        <dbReference type="ARBA" id="ARBA00022741"/>
    </source>
</evidence>
<feature type="binding site" evidence="16">
    <location>
        <begin position="860"/>
        <end position="861"/>
    </location>
    <ligand>
        <name>GTP</name>
        <dbReference type="ChEBI" id="CHEBI:37565"/>
    </ligand>
</feature>
<feature type="domain" description="Sema" evidence="21">
    <location>
        <begin position="26"/>
        <end position="484"/>
    </location>
</feature>
<comment type="caution">
    <text evidence="22">The sequence shown here is derived from an EMBL/GenBank/DDBJ whole genome shotgun (WGS) entry which is preliminary data.</text>
</comment>
<keyword evidence="10 16" id="KW-0342">GTP-binding</keyword>
<evidence type="ECO:0000256" key="6">
    <source>
        <dbReference type="ARBA" id="ARBA00022723"/>
    </source>
</evidence>
<dbReference type="PROSITE" id="PS51004">
    <property type="entry name" value="SEMA"/>
    <property type="match status" value="1"/>
</dbReference>
<keyword evidence="3" id="KW-0217">Developmental protein</keyword>
<dbReference type="PANTHER" id="PTHR11036:SF27">
    <property type="entry name" value="SEMAPHORIN-3F"/>
    <property type="match status" value="1"/>
</dbReference>
<comment type="caution">
    <text evidence="18">Lacks conserved residue(s) required for the propagation of feature annotation.</text>
</comment>
<dbReference type="InterPro" id="IPR001408">
    <property type="entry name" value="Gprotein_alpha_I"/>
</dbReference>
<evidence type="ECO:0000256" key="15">
    <source>
        <dbReference type="ARBA" id="ARBA00023319"/>
    </source>
</evidence>
<evidence type="ECO:0000259" key="20">
    <source>
        <dbReference type="PROSITE" id="PS50835"/>
    </source>
</evidence>
<organism evidence="22 23">
    <name type="scientific">Mugilogobius chulae</name>
    <name type="common">yellowstripe goby</name>
    <dbReference type="NCBI Taxonomy" id="88201"/>
    <lineage>
        <taxon>Eukaryota</taxon>
        <taxon>Metazoa</taxon>
        <taxon>Chordata</taxon>
        <taxon>Craniata</taxon>
        <taxon>Vertebrata</taxon>
        <taxon>Euteleostomi</taxon>
        <taxon>Actinopterygii</taxon>
        <taxon>Neopterygii</taxon>
        <taxon>Teleostei</taxon>
        <taxon>Neoteleostei</taxon>
        <taxon>Acanthomorphata</taxon>
        <taxon>Gobiaria</taxon>
        <taxon>Gobiiformes</taxon>
        <taxon>Gobioidei</taxon>
        <taxon>Gobiidae</taxon>
        <taxon>Gobionellinae</taxon>
        <taxon>Mugilogobius</taxon>
    </lineage>
</organism>
<evidence type="ECO:0000256" key="14">
    <source>
        <dbReference type="ARBA" id="ARBA00023288"/>
    </source>
</evidence>
<evidence type="ECO:0000259" key="21">
    <source>
        <dbReference type="PROSITE" id="PS51004"/>
    </source>
</evidence>
<dbReference type="FunFam" id="3.40.50.300:FF:000720">
    <property type="entry name" value="Guanine nucleotide-binding protein G(k) subunit alpha"/>
    <property type="match status" value="1"/>
</dbReference>
<dbReference type="InterPro" id="IPR041416">
    <property type="entry name" value="IL-1RAcP-like_ig"/>
</dbReference>
<feature type="binding site" evidence="16">
    <location>
        <begin position="753"/>
        <end position="758"/>
    </location>
    <ligand>
        <name>GTP</name>
        <dbReference type="ChEBI" id="CHEBI:37565"/>
    </ligand>
</feature>
<evidence type="ECO:0000313" key="22">
    <source>
        <dbReference type="EMBL" id="KAK7916541.1"/>
    </source>
</evidence>
<keyword evidence="7" id="KW-0732">Signal</keyword>
<dbReference type="PROSITE" id="PS50835">
    <property type="entry name" value="IG_LIKE"/>
    <property type="match status" value="1"/>
</dbReference>
<dbReference type="FunFam" id="1.10.400.10:FF:000001">
    <property type="entry name" value="Guanine nucleotide-binding protein G(I) subunit alpha"/>
    <property type="match status" value="1"/>
</dbReference>
<evidence type="ECO:0000256" key="1">
    <source>
        <dbReference type="ARBA" id="ARBA00004613"/>
    </source>
</evidence>
<dbReference type="InterPro" id="IPR001019">
    <property type="entry name" value="Gprotein_alpha_su"/>
</dbReference>
<dbReference type="SMART" id="SM00409">
    <property type="entry name" value="IG"/>
    <property type="match status" value="1"/>
</dbReference>
<name>A0AAW0P899_9GOBI</name>
<dbReference type="Gene3D" id="1.10.400.10">
    <property type="entry name" value="GI Alpha 1, domain 2-like"/>
    <property type="match status" value="1"/>
</dbReference>
<evidence type="ECO:0000256" key="7">
    <source>
        <dbReference type="ARBA" id="ARBA00022729"/>
    </source>
</evidence>
<keyword evidence="15" id="KW-0393">Immunoglobulin domain</keyword>
<accession>A0AAW0P899</accession>
<dbReference type="GO" id="GO:0031683">
    <property type="term" value="F:G-protein beta/gamma-subunit complex binding"/>
    <property type="evidence" value="ECO:0007669"/>
    <property type="project" value="InterPro"/>
</dbReference>
<comment type="similarity">
    <text evidence="2">Belongs to the semaphorin family.</text>
</comment>
<dbReference type="InterPro" id="IPR036179">
    <property type="entry name" value="Ig-like_dom_sf"/>
</dbReference>
<feature type="binding site" evidence="17">
    <location>
        <position position="757"/>
    </location>
    <ligand>
        <name>Mg(2+)</name>
        <dbReference type="ChEBI" id="CHEBI:18420"/>
    </ligand>
</feature>
<dbReference type="GO" id="GO:0005615">
    <property type="term" value="C:extracellular space"/>
    <property type="evidence" value="ECO:0007669"/>
    <property type="project" value="TreeGrafter"/>
</dbReference>
<keyword evidence="8 16" id="KW-0547">Nucleotide-binding</keyword>
<dbReference type="SMART" id="SM00275">
    <property type="entry name" value="G_alpha"/>
    <property type="match status" value="1"/>
</dbReference>
<dbReference type="InterPro" id="IPR007110">
    <property type="entry name" value="Ig-like_dom"/>
</dbReference>
<dbReference type="SUPFAM" id="SSF47895">
    <property type="entry name" value="Transducin (alpha subunit), insertion domain"/>
    <property type="match status" value="1"/>
</dbReference>
<dbReference type="InterPro" id="IPR036352">
    <property type="entry name" value="Semap_dom_sf"/>
</dbReference>
<dbReference type="InterPro" id="IPR013783">
    <property type="entry name" value="Ig-like_fold"/>
</dbReference>
<dbReference type="GO" id="GO:0007411">
    <property type="term" value="P:axon guidance"/>
    <property type="evidence" value="ECO:0007669"/>
    <property type="project" value="TreeGrafter"/>
</dbReference>
<dbReference type="GO" id="GO:0071526">
    <property type="term" value="P:semaphorin-plexin signaling pathway"/>
    <property type="evidence" value="ECO:0007669"/>
    <property type="project" value="TreeGrafter"/>
</dbReference>
<dbReference type="PANTHER" id="PTHR11036">
    <property type="entry name" value="SEMAPHORIN"/>
    <property type="match status" value="1"/>
</dbReference>
<feature type="binding site" evidence="16">
    <location>
        <begin position="885"/>
        <end position="891"/>
    </location>
    <ligand>
        <name>GTP</name>
        <dbReference type="ChEBI" id="CHEBI:37565"/>
    </ligand>
</feature>
<dbReference type="FunFam" id="3.40.50.300:FF:000256">
    <property type="entry name" value="Guanine nucleotide-binding protein G(t) subunit alpha"/>
    <property type="match status" value="1"/>
</dbReference>
<feature type="compositionally biased region" description="Polar residues" evidence="19">
    <location>
        <begin position="678"/>
        <end position="703"/>
    </location>
</feature>
<dbReference type="InterPro" id="IPR027231">
    <property type="entry name" value="Semaphorin"/>
</dbReference>
<dbReference type="PRINTS" id="PR00441">
    <property type="entry name" value="GPROTEINAI"/>
</dbReference>
<dbReference type="Pfam" id="PF00503">
    <property type="entry name" value="G-alpha"/>
    <property type="match status" value="1"/>
</dbReference>
<dbReference type="SMART" id="SM00630">
    <property type="entry name" value="Sema"/>
    <property type="match status" value="1"/>
</dbReference>
<keyword evidence="6 17" id="KW-0479">Metal-binding</keyword>
<dbReference type="InterPro" id="IPR015943">
    <property type="entry name" value="WD40/YVTN_repeat-like_dom_sf"/>
</dbReference>
<dbReference type="InterPro" id="IPR016201">
    <property type="entry name" value="PSI"/>
</dbReference>
<gene>
    <name evidence="22" type="ORF">WMY93_012302</name>
</gene>
<dbReference type="InterPro" id="IPR027417">
    <property type="entry name" value="P-loop_NTPase"/>
</dbReference>
<evidence type="ECO:0000256" key="9">
    <source>
        <dbReference type="ARBA" id="ARBA00022842"/>
    </source>
</evidence>
<dbReference type="Gene3D" id="2.130.10.10">
    <property type="entry name" value="YVTN repeat-like/Quinoprotein amine dehydrogenase"/>
    <property type="match status" value="2"/>
</dbReference>
<evidence type="ECO:0000256" key="2">
    <source>
        <dbReference type="ARBA" id="ARBA00009492"/>
    </source>
</evidence>
<dbReference type="SUPFAM" id="SSF48726">
    <property type="entry name" value="Immunoglobulin"/>
    <property type="match status" value="1"/>
</dbReference>
<dbReference type="FunFam" id="3.30.1680.10:FF:000001">
    <property type="entry name" value="Semaphorin 3F like"/>
    <property type="match status" value="1"/>
</dbReference>
<protein>
    <submittedName>
        <fullName evidence="22">Uncharacterized protein</fullName>
    </submittedName>
</protein>
<feature type="binding site" evidence="16">
    <location>
        <position position="1036"/>
    </location>
    <ligand>
        <name>GTP</name>
        <dbReference type="ChEBI" id="CHEBI:37565"/>
    </ligand>
</feature>
<dbReference type="CDD" id="cd05871">
    <property type="entry name" value="Ig_Sema3"/>
    <property type="match status" value="1"/>
</dbReference>
<sequence length="1064" mass="119947">MRAPGPAAGPLICSSAPSNEPMSAPRIFLSFKELKLTGTAHHFSFLLNSTDYRILRMDEDHDRMYVGSKDYILSLDLHDINKEPLIIHWPVAQQRRMECVLSGKDTNGECGNFIRLIEPWNRTHLYVCGTGAYNPICTYVDRGRRSQGSQFLQPLQSGGRTSRAADLSTTAEPMEAKEYIFRLEPGKVDSGKGKCPYDPKLNSVSALINGELYAGVYIDFMGTDSAIFRTLGRKTAMRTDQYNSRWLNDPTFVHAHLIPDSGEKNDDKLYFFFREKATEMGQSPMTQSRIGRICLNDDGGHCCLVNKWSTFLKARLICSVPGSDGIETHFDELRDVYIQPTQTRGTQLSTASSQFLGLCSKDPQSVSTPWLTYAWFSTGRSRTRRDLTTSGWLTVGRSLTLDPALVPEARHSCRWELRGALLGNRPRNSPKVIVLPRDDLLTEELVLEEVEVFKVPTPITTMKISSKRQQLYVSSVLGVTHLALHRCDVYGEACADCCLARDPYCAWDGKSCSRYSASQKRRSRRQDVKYGNPIRQCRGYNSNANKNTLESVQYGVEGSTTFLECQARSPHMSLKWHLQKENSDRKKEIRSEGRILKTEHGLLIRSLQASDSGIYQCTSTEKNFKHTLVKLQLVVLSGRTVNNVLVETGSPALPLYSPARGHPVRASTKTSSPSSASQKWDLSTSTVKITGNSETVDSATVPSSKPKGLKRGTQDGCRSERRRETLPGAGEKLKEDADKDARTVKLLLLGAGESGKSTIVKQMKIIHKDGYSLEECLEFITIIYSNTLQSIMAIVKAMNTLNINYGHQDQADDARKLMHLADTIEEGTMPKELSDIILRLWKDSGIQVCFDRASEYQLNDSAGYYLNDLERLIQPGYVPTEQDVLRSRVKTTGIIETQFSFKDLNFRMFDVGGQRSERKKWIHCFEGVTCIIFIAALSAYDMVLVEDDEVNRMHESLHLFNSICNHRYFATTSIVLFLNKKDVFVEKIKKAHLSMCFPEYDGPNTYEDAGNYIKIQFLDLNMRRDVKEIYSHMTCATDTENVKFVFDAVTDIIIKENLKDCGLF</sequence>
<dbReference type="PRINTS" id="PR00318">
    <property type="entry name" value="GPROTEINA"/>
</dbReference>
<dbReference type="Proteomes" id="UP001460270">
    <property type="component" value="Unassembled WGS sequence"/>
</dbReference>
<dbReference type="GO" id="GO:0005886">
    <property type="term" value="C:plasma membrane"/>
    <property type="evidence" value="ECO:0007669"/>
    <property type="project" value="TreeGrafter"/>
</dbReference>
<dbReference type="InterPro" id="IPR011025">
    <property type="entry name" value="GproteinA_insert"/>
</dbReference>
<evidence type="ECO:0000256" key="3">
    <source>
        <dbReference type="ARBA" id="ARBA00022473"/>
    </source>
</evidence>
<dbReference type="GO" id="GO:0045499">
    <property type="term" value="F:chemorepellent activity"/>
    <property type="evidence" value="ECO:0007669"/>
    <property type="project" value="TreeGrafter"/>
</dbReference>
<feature type="binding site" evidence="17">
    <location>
        <position position="891"/>
    </location>
    <ligand>
        <name>Mg(2+)</name>
        <dbReference type="ChEBI" id="CHEBI:18420"/>
    </ligand>
</feature>
<dbReference type="FunFam" id="2.60.40.10:FF:000030">
    <property type="entry name" value="Semaphorin 3F like"/>
    <property type="match status" value="1"/>
</dbReference>
<evidence type="ECO:0000256" key="18">
    <source>
        <dbReference type="PROSITE-ProRule" id="PRU00352"/>
    </source>
</evidence>
<keyword evidence="4" id="KW-0964">Secreted</keyword>
<keyword evidence="13" id="KW-0807">Transducer</keyword>
<evidence type="ECO:0000313" key="23">
    <source>
        <dbReference type="Proteomes" id="UP001460270"/>
    </source>
</evidence>
<dbReference type="GO" id="GO:0005525">
    <property type="term" value="F:GTP binding"/>
    <property type="evidence" value="ECO:0007669"/>
    <property type="project" value="UniProtKB-KW"/>
</dbReference>
<keyword evidence="11" id="KW-1015">Disulfide bond</keyword>
<comment type="subcellular location">
    <subcellularLocation>
        <location evidence="1">Secreted</location>
    </subcellularLocation>
</comment>
<reference evidence="23" key="1">
    <citation type="submission" date="2024-04" db="EMBL/GenBank/DDBJ databases">
        <title>Salinicola lusitanus LLJ914,a marine bacterium isolated from the Okinawa Trough.</title>
        <authorList>
            <person name="Li J."/>
        </authorList>
    </citation>
    <scope>NUCLEOTIDE SEQUENCE [LARGE SCALE GENOMIC DNA]</scope>
</reference>
<dbReference type="SUPFAM" id="SSF101912">
    <property type="entry name" value="Sema domain"/>
    <property type="match status" value="1"/>
</dbReference>
<evidence type="ECO:0000256" key="4">
    <source>
        <dbReference type="ARBA" id="ARBA00022525"/>
    </source>
</evidence>
<evidence type="ECO:0000256" key="17">
    <source>
        <dbReference type="PIRSR" id="PIRSR601019-2"/>
    </source>
</evidence>
<evidence type="ECO:0000256" key="10">
    <source>
        <dbReference type="ARBA" id="ARBA00023134"/>
    </source>
</evidence>
<dbReference type="GO" id="GO:0001755">
    <property type="term" value="P:neural crest cell migration"/>
    <property type="evidence" value="ECO:0007669"/>
    <property type="project" value="TreeGrafter"/>
</dbReference>
<keyword evidence="12" id="KW-0325">Glycoprotein</keyword>
<feature type="region of interest" description="Disordered" evidence="19">
    <location>
        <begin position="651"/>
        <end position="735"/>
    </location>
</feature>
<dbReference type="Gene3D" id="2.60.40.10">
    <property type="entry name" value="Immunoglobulins"/>
    <property type="match status" value="1"/>
</dbReference>
<dbReference type="GO" id="GO:0007188">
    <property type="term" value="P:adenylate cyclase-modulating G protein-coupled receptor signaling pathway"/>
    <property type="evidence" value="ECO:0007669"/>
    <property type="project" value="InterPro"/>
</dbReference>
<keyword evidence="14" id="KW-0449">Lipoprotein</keyword>
<keyword evidence="23" id="KW-1185">Reference proteome</keyword>
<proteinExistence type="inferred from homology"/>
<keyword evidence="9 17" id="KW-0460">Magnesium</keyword>
<evidence type="ECO:0000256" key="5">
    <source>
        <dbReference type="ARBA" id="ARBA00022707"/>
    </source>
</evidence>
<dbReference type="SUPFAM" id="SSF103575">
    <property type="entry name" value="Plexin repeat"/>
    <property type="match status" value="1"/>
</dbReference>
<evidence type="ECO:0000256" key="12">
    <source>
        <dbReference type="ARBA" id="ARBA00023180"/>
    </source>
</evidence>
<feature type="domain" description="Ig-like" evidence="20">
    <location>
        <begin position="557"/>
        <end position="629"/>
    </location>
</feature>
<dbReference type="Pfam" id="PF18452">
    <property type="entry name" value="Ig_6"/>
    <property type="match status" value="1"/>
</dbReference>
<dbReference type="SUPFAM" id="SSF52540">
    <property type="entry name" value="P-loop containing nucleoside triphosphate hydrolases"/>
    <property type="match status" value="1"/>
</dbReference>